<name>A0ABW8TWL7_9CLOT</name>
<dbReference type="InterPro" id="IPR006059">
    <property type="entry name" value="SBP"/>
</dbReference>
<gene>
    <name evidence="2" type="ORF">ACJDUH_17040</name>
</gene>
<evidence type="ECO:0000313" key="2">
    <source>
        <dbReference type="EMBL" id="MFL0269787.1"/>
    </source>
</evidence>
<proteinExistence type="predicted"/>
<keyword evidence="1" id="KW-1133">Transmembrane helix</keyword>
<comment type="caution">
    <text evidence="2">The sequence shown here is derived from an EMBL/GenBank/DDBJ whole genome shotgun (WGS) entry which is preliminary data.</text>
</comment>
<keyword evidence="1" id="KW-0472">Membrane</keyword>
<dbReference type="PANTHER" id="PTHR43649">
    <property type="entry name" value="ARABINOSE-BINDING PROTEIN-RELATED"/>
    <property type="match status" value="1"/>
</dbReference>
<dbReference type="SUPFAM" id="SSF53850">
    <property type="entry name" value="Periplasmic binding protein-like II"/>
    <property type="match status" value="1"/>
</dbReference>
<feature type="transmembrane region" description="Helical" evidence="1">
    <location>
        <begin position="9"/>
        <end position="27"/>
    </location>
</feature>
<sequence length="445" mass="51364">MKKNLSKYVPYLIVVVLLLTVSIFLKIKITNDEKIKAVIPDEMKNKQIVTIWIRDGADSKTREYQVDKFNKANKDIYIDLKVYNTNDYFNYLRMALASDKKVDIFQYGYYELLKNSNLLNIDDLGLDKSLINRDNLLNFEGKPYGVKVLGNDVKLIWNKDIFKEAGLDPNKPPKTWDDLIKYSQLIKEKCPGIVPFEFPASTWGELKSSIGEIAANQGPIYTTFWNYKDGKYDFSYAKDILSKFNYIYNNGLTINSLDKNSTEDVRKDFYEKKTAMTISTYEDKTYYTNIVPLNFSTGVDNLPKLKLSDTENYFYTENYSALVVNKNITNKEAVKKVYEWLLSEDVNNELYKTGIVLPSNFNNKGTSGGLYGEYNNASNFSHETLDPTNYTNYNPEMTRKLLVDAIEGKEKIDDVINTLNSNYAGYVNFIEKADGLDFNKYKINK</sequence>
<protein>
    <submittedName>
        <fullName evidence="2">ABC transporter substrate-binding protein</fullName>
    </submittedName>
</protein>
<dbReference type="RefSeq" id="WP_406766408.1">
    <property type="nucleotide sequence ID" value="NZ_JBJHZY010000004.1"/>
</dbReference>
<accession>A0ABW8TWL7</accession>
<dbReference type="Proteomes" id="UP001623661">
    <property type="component" value="Unassembled WGS sequence"/>
</dbReference>
<dbReference type="Pfam" id="PF01547">
    <property type="entry name" value="SBP_bac_1"/>
    <property type="match status" value="1"/>
</dbReference>
<dbReference type="PANTHER" id="PTHR43649:SF12">
    <property type="entry name" value="DIACETYLCHITOBIOSE BINDING PROTEIN DASA"/>
    <property type="match status" value="1"/>
</dbReference>
<organism evidence="2 3">
    <name type="scientific">Candidatus Clostridium radicumherbarum</name>
    <dbReference type="NCBI Taxonomy" id="3381662"/>
    <lineage>
        <taxon>Bacteria</taxon>
        <taxon>Bacillati</taxon>
        <taxon>Bacillota</taxon>
        <taxon>Clostridia</taxon>
        <taxon>Eubacteriales</taxon>
        <taxon>Clostridiaceae</taxon>
        <taxon>Clostridium</taxon>
    </lineage>
</organism>
<keyword evidence="3" id="KW-1185">Reference proteome</keyword>
<evidence type="ECO:0000256" key="1">
    <source>
        <dbReference type="SAM" id="Phobius"/>
    </source>
</evidence>
<dbReference type="Gene3D" id="3.40.190.10">
    <property type="entry name" value="Periplasmic binding protein-like II"/>
    <property type="match status" value="1"/>
</dbReference>
<keyword evidence="1" id="KW-0812">Transmembrane</keyword>
<evidence type="ECO:0000313" key="3">
    <source>
        <dbReference type="Proteomes" id="UP001623661"/>
    </source>
</evidence>
<dbReference type="EMBL" id="JBJHZY010000004">
    <property type="protein sequence ID" value="MFL0269787.1"/>
    <property type="molecule type" value="Genomic_DNA"/>
</dbReference>
<reference evidence="2 3" key="1">
    <citation type="submission" date="2024-11" db="EMBL/GenBank/DDBJ databases">
        <authorList>
            <person name="Heng Y.C."/>
            <person name="Lim A.C.H."/>
            <person name="Lee J.K.Y."/>
            <person name="Kittelmann S."/>
        </authorList>
    </citation>
    <scope>NUCLEOTIDE SEQUENCE [LARGE SCALE GENOMIC DNA]</scope>
    <source>
        <strain evidence="2 3">WILCCON 0202</strain>
    </source>
</reference>
<dbReference type="InterPro" id="IPR050490">
    <property type="entry name" value="Bact_solute-bd_prot1"/>
</dbReference>